<accession>A0A0A9DP62</accession>
<reference evidence="2" key="2">
    <citation type="journal article" date="2015" name="Data Brief">
        <title>Shoot transcriptome of the giant reed, Arundo donax.</title>
        <authorList>
            <person name="Barrero R.A."/>
            <person name="Guerrero F.D."/>
            <person name="Moolhuijzen P."/>
            <person name="Goolsby J.A."/>
            <person name="Tidwell J."/>
            <person name="Bellgard S.E."/>
            <person name="Bellgard M.I."/>
        </authorList>
    </citation>
    <scope>NUCLEOTIDE SEQUENCE</scope>
    <source>
        <tissue evidence="2">Shoot tissue taken approximately 20 cm above the soil surface</tissue>
    </source>
</reference>
<feature type="region of interest" description="Disordered" evidence="1">
    <location>
        <begin position="1"/>
        <end position="21"/>
    </location>
</feature>
<sequence>MAARAPLVMPHAAASASRRPAMAPLASSLTAPCRRARGPRGFQQRTRRVRLLRPPAAAKSEAIGSTAEAAPVEGLTRKLQGGGDVRPERQGRACR</sequence>
<dbReference type="AlphaFoldDB" id="A0A0A9DP62"/>
<name>A0A0A9DP62_ARUDO</name>
<reference evidence="2" key="1">
    <citation type="submission" date="2014-09" db="EMBL/GenBank/DDBJ databases">
        <authorList>
            <person name="Magalhaes I.L.F."/>
            <person name="Oliveira U."/>
            <person name="Santos F.R."/>
            <person name="Vidigal T.H.D.A."/>
            <person name="Brescovit A.D."/>
            <person name="Santos A.J."/>
        </authorList>
    </citation>
    <scope>NUCLEOTIDE SEQUENCE</scope>
    <source>
        <tissue evidence="2">Shoot tissue taken approximately 20 cm above the soil surface</tissue>
    </source>
</reference>
<feature type="region of interest" description="Disordered" evidence="1">
    <location>
        <begin position="54"/>
        <end position="95"/>
    </location>
</feature>
<evidence type="ECO:0000256" key="1">
    <source>
        <dbReference type="SAM" id="MobiDB-lite"/>
    </source>
</evidence>
<feature type="compositionally biased region" description="Low complexity" evidence="1">
    <location>
        <begin position="12"/>
        <end position="21"/>
    </location>
</feature>
<organism evidence="2">
    <name type="scientific">Arundo donax</name>
    <name type="common">Giant reed</name>
    <name type="synonym">Donax arundinaceus</name>
    <dbReference type="NCBI Taxonomy" id="35708"/>
    <lineage>
        <taxon>Eukaryota</taxon>
        <taxon>Viridiplantae</taxon>
        <taxon>Streptophyta</taxon>
        <taxon>Embryophyta</taxon>
        <taxon>Tracheophyta</taxon>
        <taxon>Spermatophyta</taxon>
        <taxon>Magnoliopsida</taxon>
        <taxon>Liliopsida</taxon>
        <taxon>Poales</taxon>
        <taxon>Poaceae</taxon>
        <taxon>PACMAD clade</taxon>
        <taxon>Arundinoideae</taxon>
        <taxon>Arundineae</taxon>
        <taxon>Arundo</taxon>
    </lineage>
</organism>
<feature type="compositionally biased region" description="Basic and acidic residues" evidence="1">
    <location>
        <begin position="85"/>
        <end position="95"/>
    </location>
</feature>
<protein>
    <submittedName>
        <fullName evidence="2">Uncharacterized protein</fullName>
    </submittedName>
</protein>
<proteinExistence type="predicted"/>
<dbReference type="EMBL" id="GBRH01209417">
    <property type="protein sequence ID" value="JAD88478.1"/>
    <property type="molecule type" value="Transcribed_RNA"/>
</dbReference>
<evidence type="ECO:0000313" key="2">
    <source>
        <dbReference type="EMBL" id="JAD88478.1"/>
    </source>
</evidence>